<proteinExistence type="predicted"/>
<dbReference type="SUPFAM" id="SSF63829">
    <property type="entry name" value="Calcium-dependent phosphotriesterase"/>
    <property type="match status" value="1"/>
</dbReference>
<dbReference type="EMBL" id="BRXW01000581">
    <property type="protein sequence ID" value="GMH67853.1"/>
    <property type="molecule type" value="Genomic_DNA"/>
</dbReference>
<feature type="repeat" description="NHL" evidence="2">
    <location>
        <begin position="72"/>
        <end position="115"/>
    </location>
</feature>
<dbReference type="PANTHER" id="PTHR24104:SF50">
    <property type="entry name" value="SMP-30_GLUCONOLACTONASE_LRE-LIKE REGION DOMAIN-CONTAINING PROTEIN"/>
    <property type="match status" value="1"/>
</dbReference>
<dbReference type="PROSITE" id="PS51125">
    <property type="entry name" value="NHL"/>
    <property type="match status" value="1"/>
</dbReference>
<dbReference type="GO" id="GO:0061630">
    <property type="term" value="F:ubiquitin protein ligase activity"/>
    <property type="evidence" value="ECO:0007669"/>
    <property type="project" value="TreeGrafter"/>
</dbReference>
<accession>A0A9W7AEP2</accession>
<dbReference type="SUPFAM" id="SSF81383">
    <property type="entry name" value="F-box domain"/>
    <property type="match status" value="1"/>
</dbReference>
<evidence type="ECO:0000313" key="4">
    <source>
        <dbReference type="Proteomes" id="UP001165122"/>
    </source>
</evidence>
<dbReference type="OrthoDB" id="342730at2759"/>
<evidence type="ECO:0000256" key="2">
    <source>
        <dbReference type="PROSITE-ProRule" id="PRU00504"/>
    </source>
</evidence>
<dbReference type="AlphaFoldDB" id="A0A9W7AEP2"/>
<dbReference type="Gene3D" id="2.120.10.30">
    <property type="entry name" value="TolB, C-terminal domain"/>
    <property type="match status" value="2"/>
</dbReference>
<dbReference type="Pfam" id="PF17170">
    <property type="entry name" value="DUF5128"/>
    <property type="match status" value="1"/>
</dbReference>
<dbReference type="Proteomes" id="UP001165122">
    <property type="component" value="Unassembled WGS sequence"/>
</dbReference>
<dbReference type="GO" id="GO:0000209">
    <property type="term" value="P:protein polyubiquitination"/>
    <property type="evidence" value="ECO:0007669"/>
    <property type="project" value="TreeGrafter"/>
</dbReference>
<dbReference type="PANTHER" id="PTHR24104">
    <property type="entry name" value="E3 UBIQUITIN-PROTEIN LIGASE NHLRC1-RELATED"/>
    <property type="match status" value="1"/>
</dbReference>
<keyword evidence="4" id="KW-1185">Reference proteome</keyword>
<gene>
    <name evidence="3" type="ORF">TrLO_g3023</name>
</gene>
<dbReference type="InterPro" id="IPR001258">
    <property type="entry name" value="NHL_repeat"/>
</dbReference>
<dbReference type="GO" id="GO:0043161">
    <property type="term" value="P:proteasome-mediated ubiquitin-dependent protein catabolic process"/>
    <property type="evidence" value="ECO:0007669"/>
    <property type="project" value="TreeGrafter"/>
</dbReference>
<keyword evidence="1" id="KW-0677">Repeat</keyword>
<organism evidence="3 4">
    <name type="scientific">Triparma laevis f. longispina</name>
    <dbReference type="NCBI Taxonomy" id="1714387"/>
    <lineage>
        <taxon>Eukaryota</taxon>
        <taxon>Sar</taxon>
        <taxon>Stramenopiles</taxon>
        <taxon>Ochrophyta</taxon>
        <taxon>Bolidophyceae</taxon>
        <taxon>Parmales</taxon>
        <taxon>Triparmaceae</taxon>
        <taxon>Triparma</taxon>
    </lineage>
</organism>
<sequence length="967" mass="110253">MLSRDFTNITSFNNAPGMETQFPKDSKQFSFASFSLISGLACYNTTPNGGQIAVADELKNKVFIFNPDGSKKHVIGFKGTGNGEFSSPKNICTSLAGKLLVADSGNHRLQSFDKLGQVYQSKWQAHPHEIKKGRQPHEFDTPSGCCFVTPPTSDPSTKVEKDVSNLGFAPAKKDDGLDYGSDDDYDSEIDGNVLANFKNEAPPPKSGEWYEQEEEKIVRTPHPDLIIADTMNNRIQYIPDNAAHPPICFGTTGEALDQFKGPEDVAYHDNISDWDFERYEECQEYRKTGVNRPYWYLGDKNRMEVYDSLTEAPIGTFKIIKATQPGTWRLLHITRESYKLADVDEHVIKLRTGENSKRGTFIVAGDVRSDGHPKVYNNLLDLVVDGGKLGSNWLELNSNDQVLSGDVNSRNNVNNDNRRCNKIAVADTGNHRVTILGFVKPTYLKESGVLSVLFPHRIKVLNVLGTGSKSSSHLELCHMNSPNSVDYNKHGDLIVCDSGHWRVCIFSPDEELVHVIGGRLELKETLGKPLACSFGRDHSGNESVLIGYQKGLAKNYGLPKPVIKGDMSHLPRSATLNAFSYLDFVGAANAGICCKLFHQIFSELRRRWDLYPLNPNVFNRIKQIFVDWSTVVDGTRIPGHMKTRDRWVGSNERGTSIEWWMDNYRRGRGGRRENGVGHNLTMQIEAENRKREKEKLERERLKKGGCKYKKEDLSSDLVRNCSKIKDLLEMIRCLDLSYTLNTDWRWVVLNNNEEDLSKAEVEKRKEKFIKYLLVRYMRPKVVEEVIKANNATIDFDNGVRCAICDLCGLPFWWKWENVLRVIFESMSEVKEREEFDDVRTRACETVRHPRKVLELRMGYVEFLDFMTTVAEKNMSLRDWTSHRGIQKYLRDNRGASVPKSRVESTLPILVKNTTFDYQVSACVNFVDKMFARGDFEDATYFPVTKIDGCEIDDEVEDDEMKRWERVR</sequence>
<evidence type="ECO:0000313" key="3">
    <source>
        <dbReference type="EMBL" id="GMH67853.1"/>
    </source>
</evidence>
<dbReference type="InterPro" id="IPR011042">
    <property type="entry name" value="6-blade_b-propeller_TolB-like"/>
</dbReference>
<reference evidence="4" key="1">
    <citation type="journal article" date="2023" name="Commun. Biol.">
        <title>Genome analysis of Parmales, the sister group of diatoms, reveals the evolutionary specialization of diatoms from phago-mixotrophs to photoautotrophs.</title>
        <authorList>
            <person name="Ban H."/>
            <person name="Sato S."/>
            <person name="Yoshikawa S."/>
            <person name="Yamada K."/>
            <person name="Nakamura Y."/>
            <person name="Ichinomiya M."/>
            <person name="Sato N."/>
            <person name="Blanc-Mathieu R."/>
            <person name="Endo H."/>
            <person name="Kuwata A."/>
            <person name="Ogata H."/>
        </authorList>
    </citation>
    <scope>NUCLEOTIDE SEQUENCE [LARGE SCALE GENOMIC DNA]</scope>
    <source>
        <strain evidence="4">NIES 3700</strain>
    </source>
</reference>
<name>A0A9W7AEP2_9STRA</name>
<dbReference type="InterPro" id="IPR050952">
    <property type="entry name" value="TRIM-NHL_E3_ligases"/>
</dbReference>
<evidence type="ECO:0000256" key="1">
    <source>
        <dbReference type="ARBA" id="ARBA00022737"/>
    </source>
</evidence>
<comment type="caution">
    <text evidence="3">The sequence shown here is derived from an EMBL/GenBank/DDBJ whole genome shotgun (WGS) entry which is preliminary data.</text>
</comment>
<dbReference type="InterPro" id="IPR036047">
    <property type="entry name" value="F-box-like_dom_sf"/>
</dbReference>
<protein>
    <submittedName>
        <fullName evidence="3">Uncharacterized protein</fullName>
    </submittedName>
</protein>